<evidence type="ECO:0000313" key="3">
    <source>
        <dbReference type="Proteomes" id="UP000823201"/>
    </source>
</evidence>
<feature type="domain" description="ISXO2-like transposase" evidence="1">
    <location>
        <begin position="150"/>
        <end position="308"/>
    </location>
</feature>
<dbReference type="PANTHER" id="PTHR33293">
    <property type="entry name" value="INSERTION ELEMENT IS1 1 PROTEIN INSB-RELATED"/>
    <property type="match status" value="1"/>
</dbReference>
<comment type="caution">
    <text evidence="2">The sequence shown here is derived from an EMBL/GenBank/DDBJ whole genome shotgun (WGS) entry which is preliminary data.</text>
</comment>
<dbReference type="Pfam" id="PF12762">
    <property type="entry name" value="DDE_Tnp_IS1595"/>
    <property type="match status" value="1"/>
</dbReference>
<keyword evidence="3" id="KW-1185">Reference proteome</keyword>
<accession>A0ABS2Q7M1</accession>
<dbReference type="PANTHER" id="PTHR33293:SF1">
    <property type="entry name" value="INSERTION ELEMENT IS1 1 PROTEIN INSB-RELATED"/>
    <property type="match status" value="1"/>
</dbReference>
<reference evidence="2 3" key="1">
    <citation type="submission" date="2021-01" db="EMBL/GenBank/DDBJ databases">
        <title>Genomic Encyclopedia of Type Strains, Phase IV (KMG-IV): sequencing the most valuable type-strain genomes for metagenomic binning, comparative biology and taxonomic classification.</title>
        <authorList>
            <person name="Goeker M."/>
        </authorList>
    </citation>
    <scope>NUCLEOTIDE SEQUENCE [LARGE SCALE GENOMIC DNA]</scope>
    <source>
        <strain evidence="2 3">DSM 100968</strain>
    </source>
</reference>
<dbReference type="InterPro" id="IPR024445">
    <property type="entry name" value="Tnp_ISXO2-like"/>
</dbReference>
<dbReference type="SMART" id="SM01126">
    <property type="entry name" value="DDE_Tnp_IS1595"/>
    <property type="match status" value="1"/>
</dbReference>
<dbReference type="Proteomes" id="UP000823201">
    <property type="component" value="Unassembled WGS sequence"/>
</dbReference>
<evidence type="ECO:0000259" key="1">
    <source>
        <dbReference type="SMART" id="SM01126"/>
    </source>
</evidence>
<name>A0ABS2Q7M1_9BACL</name>
<organism evidence="2 3">
    <name type="scientific">Sporolactobacillus spathodeae</name>
    <dbReference type="NCBI Taxonomy" id="1465502"/>
    <lineage>
        <taxon>Bacteria</taxon>
        <taxon>Bacillati</taxon>
        <taxon>Bacillota</taxon>
        <taxon>Bacilli</taxon>
        <taxon>Bacillales</taxon>
        <taxon>Sporolactobacillaceae</taxon>
        <taxon>Sporolactobacillus</taxon>
    </lineage>
</organism>
<dbReference type="InterPro" id="IPR051354">
    <property type="entry name" value="Transposase_27_IS1"/>
</dbReference>
<dbReference type="NCBIfam" id="NF033547">
    <property type="entry name" value="transpos_IS1595"/>
    <property type="match status" value="1"/>
</dbReference>
<protein>
    <submittedName>
        <fullName evidence="2">Transposase-like protein</fullName>
    </submittedName>
</protein>
<dbReference type="EMBL" id="JAFBEV010000008">
    <property type="protein sequence ID" value="MBM7657775.1"/>
    <property type="molecule type" value="Genomic_DNA"/>
</dbReference>
<evidence type="ECO:0000313" key="2">
    <source>
        <dbReference type="EMBL" id="MBM7657775.1"/>
    </source>
</evidence>
<sequence>MASIHETLAMIQQLSETDKNRLLQALSQQIQESVKPNEPLIKDIREKRNEEGFLCPNCGSKLVIRFGTYFVQSVKRQRYRCSQCHKTSTDLTRTPLDGTWYSDKWIPFIEGMIDGLSLRRQAASLKISLPTAFRWRHKVLTALERLTSNTFNGIIEMDETYFLYSEKGTKQTLRLPRKRGGHSAKRGISHDQVCVLVARDRQGTTYMHTKGHGRLLTSQLDKVISPLLSNDNVFCTDAWRAFNTYTKNKKLPHYRFKSTEKTRVIKGIYHIQNANSYHSRLKRWMIRFNGVATKYLDHYLAWFHFLDRMGFENTDHTVKTMMVTACTA</sequence>
<dbReference type="RefSeq" id="WP_205006097.1">
    <property type="nucleotide sequence ID" value="NZ_CBCRXA010000006.1"/>
</dbReference>
<proteinExistence type="predicted"/>
<gene>
    <name evidence="2" type="ORF">JOC27_001225</name>
</gene>